<proteinExistence type="predicted"/>
<dbReference type="GO" id="GO:0003676">
    <property type="term" value="F:nucleic acid binding"/>
    <property type="evidence" value="ECO:0007669"/>
    <property type="project" value="InterPro"/>
</dbReference>
<organism evidence="1 2">
    <name type="scientific">Parasponia andersonii</name>
    <name type="common">Sponia andersonii</name>
    <dbReference type="NCBI Taxonomy" id="3476"/>
    <lineage>
        <taxon>Eukaryota</taxon>
        <taxon>Viridiplantae</taxon>
        <taxon>Streptophyta</taxon>
        <taxon>Embryophyta</taxon>
        <taxon>Tracheophyta</taxon>
        <taxon>Spermatophyta</taxon>
        <taxon>Magnoliopsida</taxon>
        <taxon>eudicotyledons</taxon>
        <taxon>Gunneridae</taxon>
        <taxon>Pentapetalae</taxon>
        <taxon>rosids</taxon>
        <taxon>fabids</taxon>
        <taxon>Rosales</taxon>
        <taxon>Cannabaceae</taxon>
        <taxon>Parasponia</taxon>
    </lineage>
</organism>
<sequence>MEIGELVWAKVGEESSGTCWWPGLIQAREEDTHGVVFLVSFFDHQNPRHFQLPQLRPFSHGFLESMSTDDLGDGVCGALLDSALRLLCRRAALSLRCRCRSEMAGSWLGHSESVGDAEAFEAKRLFRPEVVLGFVQSKAVLPWVEVEGFIGAVKGVAQIQVFRDYNAIGQRVAYRKASRGRRSHERATRKELRSYLCSKFLADESSNLEPDCGGQVFLKQDEMNMEAGLASRMRPLILLSNESFQALEDQHEKKSIQVKQGEEQSLYEMTANLRCLALESSRLVVRWLNVTEQNIMRFRNFLSDKVSDICIKKCFPLESREAYYSRTGYFKTQQSVKADGMKCDIEVSGSIVPDMERPVRKLGCKRHLDLNAVSGSPVSKFRFKRRIDGTAYSDSSFMFSEKIDRTETEVASSTAFFKGPSSYFFDPFISFNGVDSHEEINSTGWKETSIHNSFPGSPLKLEIQNIRAKISTNVCNRSLFGFLHSISDFSPCKDLAHLRNIVEISKDQEVKMTDTCTPYGGVGTGKDNRTCYTYSYNATEEIGTGFQNEDMKVDNSFPTLQSSATQFISSELFKTNASDVGILKNNSRIVVQPSEFSLNPDKIQMQPVGSKGVTSFTSGGKVSSSVAFEDGIEKTETLHNPCTSDLLLNSHEAQQSKAARFAGSTSLHMKFPRDSNLPSKQELVKKFSPFGPVDSLKSKIFYYTGSAQVVFFNQSDAMAAYQYAKRKKLLSGYSNVWYWLDPFENKRGGAKPLNRKPFGPKLKSCIRNSSALGTEDKRKAQKVRFLMET</sequence>
<protein>
    <submittedName>
        <fullName evidence="1">Nucleotide-binding alpha-beta plait domain containing protein</fullName>
    </submittedName>
</protein>
<dbReference type="Proteomes" id="UP000237105">
    <property type="component" value="Unassembled WGS sequence"/>
</dbReference>
<dbReference type="InterPro" id="IPR052657">
    <property type="entry name" value="PDP_family_Arabidopsis"/>
</dbReference>
<keyword evidence="2" id="KW-1185">Reference proteome</keyword>
<dbReference type="SUPFAM" id="SSF54928">
    <property type="entry name" value="RNA-binding domain, RBD"/>
    <property type="match status" value="1"/>
</dbReference>
<name>A0A2P5DXY1_PARAD</name>
<evidence type="ECO:0000313" key="2">
    <source>
        <dbReference type="Proteomes" id="UP000237105"/>
    </source>
</evidence>
<gene>
    <name evidence="1" type="ORF">PanWU01x14_021210</name>
</gene>
<accession>A0A2P5DXY1</accession>
<dbReference type="InterPro" id="IPR035979">
    <property type="entry name" value="RBD_domain_sf"/>
</dbReference>
<dbReference type="PANTHER" id="PTHR10688:SF2">
    <property type="entry name" value="PWWP DOMAIN-CONTAINING PROTEIN"/>
    <property type="match status" value="1"/>
</dbReference>
<evidence type="ECO:0000313" key="1">
    <source>
        <dbReference type="EMBL" id="PON78139.1"/>
    </source>
</evidence>
<comment type="caution">
    <text evidence="1">The sequence shown here is derived from an EMBL/GenBank/DDBJ whole genome shotgun (WGS) entry which is preliminary data.</text>
</comment>
<dbReference type="EMBL" id="JXTB01000010">
    <property type="protein sequence ID" value="PON78139.1"/>
    <property type="molecule type" value="Genomic_DNA"/>
</dbReference>
<dbReference type="CDD" id="cd05162">
    <property type="entry name" value="PWWP"/>
    <property type="match status" value="1"/>
</dbReference>
<dbReference type="AlphaFoldDB" id="A0A2P5DXY1"/>
<dbReference type="OrthoDB" id="1914593at2759"/>
<dbReference type="SUPFAM" id="SSF63748">
    <property type="entry name" value="Tudor/PWWP/MBT"/>
    <property type="match status" value="1"/>
</dbReference>
<dbReference type="PANTHER" id="PTHR10688">
    <property type="entry name" value="PWWP DOMAIN-CONTAINING PROTEIN"/>
    <property type="match status" value="1"/>
</dbReference>
<reference evidence="2" key="1">
    <citation type="submission" date="2016-06" db="EMBL/GenBank/DDBJ databases">
        <title>Parallel loss of symbiosis genes in relatives of nitrogen-fixing non-legume Parasponia.</title>
        <authorList>
            <person name="Van Velzen R."/>
            <person name="Holmer R."/>
            <person name="Bu F."/>
            <person name="Rutten L."/>
            <person name="Van Zeijl A."/>
            <person name="Liu W."/>
            <person name="Santuari L."/>
            <person name="Cao Q."/>
            <person name="Sharma T."/>
            <person name="Shen D."/>
            <person name="Roswanjaya Y."/>
            <person name="Wardhani T."/>
            <person name="Kalhor M.S."/>
            <person name="Jansen J."/>
            <person name="Van den Hoogen J."/>
            <person name="Gungor B."/>
            <person name="Hartog M."/>
            <person name="Hontelez J."/>
            <person name="Verver J."/>
            <person name="Yang W.-C."/>
            <person name="Schijlen E."/>
            <person name="Repin R."/>
            <person name="Schilthuizen M."/>
            <person name="Schranz E."/>
            <person name="Heidstra R."/>
            <person name="Miyata K."/>
            <person name="Fedorova E."/>
            <person name="Kohlen W."/>
            <person name="Bisseling T."/>
            <person name="Smit S."/>
            <person name="Geurts R."/>
        </authorList>
    </citation>
    <scope>NUCLEOTIDE SEQUENCE [LARGE SCALE GENOMIC DNA]</scope>
    <source>
        <strain evidence="2">cv. WU1-14</strain>
    </source>
</reference>